<gene>
    <name evidence="2" type="ORF">TCEB3V08_LOCUS9279</name>
</gene>
<dbReference type="AlphaFoldDB" id="A0A7R9D6L5"/>
<name>A0A7R9D6L5_TIMCR</name>
<sequence>MQFRLIKELFVEYEGIGKVELEEVNPHLRGGRVENHLGKTTPSSPDRDSNLDLPVLSSRAQHVKCVSQLRHRGGLPHRRLRTTPIGTRRIWGVVTLYTSTPTIFIRLRLRVKYYSDLGLWKQFDIAARLQILFVVSGDQSCRLACFLTPYVAPVLQLNGMSYYLNSMLHEEDKEFLLAQREPGCRGCFVKIDKELASKEARAELRKRKKQNFKQKYEEKQMTQNESVALIYSSNSPAIIYNQGSVTCSQSAGSKVGERGKGSALFGKILGCSGRDFKSRAARPAVNFRALSLGAHGSAHVDRLLFILSWGGAGWRRGFADGYSSQLKTIWVARRCLELGTLQVHPTEIRTSVSPSSAVGLNTTSALANYATEAGSNEVALKTLTMALHPQEISSVTLSEFALAPFG</sequence>
<proteinExistence type="predicted"/>
<evidence type="ECO:0000313" key="2">
    <source>
        <dbReference type="EMBL" id="CAD7407954.1"/>
    </source>
</evidence>
<feature type="region of interest" description="Disordered" evidence="1">
    <location>
        <begin position="31"/>
        <end position="51"/>
    </location>
</feature>
<dbReference type="EMBL" id="OC320384">
    <property type="protein sequence ID" value="CAD7407954.1"/>
    <property type="molecule type" value="Genomic_DNA"/>
</dbReference>
<organism evidence="2">
    <name type="scientific">Timema cristinae</name>
    <name type="common">Walking stick</name>
    <dbReference type="NCBI Taxonomy" id="61476"/>
    <lineage>
        <taxon>Eukaryota</taxon>
        <taxon>Metazoa</taxon>
        <taxon>Ecdysozoa</taxon>
        <taxon>Arthropoda</taxon>
        <taxon>Hexapoda</taxon>
        <taxon>Insecta</taxon>
        <taxon>Pterygota</taxon>
        <taxon>Neoptera</taxon>
        <taxon>Polyneoptera</taxon>
        <taxon>Phasmatodea</taxon>
        <taxon>Timematodea</taxon>
        <taxon>Timematoidea</taxon>
        <taxon>Timematidae</taxon>
        <taxon>Timema</taxon>
    </lineage>
</organism>
<accession>A0A7R9D6L5</accession>
<protein>
    <submittedName>
        <fullName evidence="2">Uncharacterized protein</fullName>
    </submittedName>
</protein>
<evidence type="ECO:0000256" key="1">
    <source>
        <dbReference type="SAM" id="MobiDB-lite"/>
    </source>
</evidence>
<reference evidence="2" key="1">
    <citation type="submission" date="2020-11" db="EMBL/GenBank/DDBJ databases">
        <authorList>
            <person name="Tran Van P."/>
        </authorList>
    </citation>
    <scope>NUCLEOTIDE SEQUENCE</scope>
</reference>